<dbReference type="HOGENOM" id="CLU_2980652_0_0_1"/>
<proteinExistence type="predicted"/>
<accession>A0A0D0BJR7</accession>
<evidence type="ECO:0000313" key="1">
    <source>
        <dbReference type="EMBL" id="KIK46197.1"/>
    </source>
</evidence>
<name>A0A0D0BJR7_9AGAM</name>
<organism evidence="1 2">
    <name type="scientific">Suillus luteus UH-Slu-Lm8-n1</name>
    <dbReference type="NCBI Taxonomy" id="930992"/>
    <lineage>
        <taxon>Eukaryota</taxon>
        <taxon>Fungi</taxon>
        <taxon>Dikarya</taxon>
        <taxon>Basidiomycota</taxon>
        <taxon>Agaricomycotina</taxon>
        <taxon>Agaricomycetes</taxon>
        <taxon>Agaricomycetidae</taxon>
        <taxon>Boletales</taxon>
        <taxon>Suillineae</taxon>
        <taxon>Suillaceae</taxon>
        <taxon>Suillus</taxon>
    </lineage>
</organism>
<gene>
    <name evidence="1" type="ORF">CY34DRAFT_800716</name>
</gene>
<reference evidence="1 2" key="1">
    <citation type="submission" date="2014-04" db="EMBL/GenBank/DDBJ databases">
        <authorList>
            <consortium name="DOE Joint Genome Institute"/>
            <person name="Kuo A."/>
            <person name="Ruytinx J."/>
            <person name="Rineau F."/>
            <person name="Colpaert J."/>
            <person name="Kohler A."/>
            <person name="Nagy L.G."/>
            <person name="Floudas D."/>
            <person name="Copeland A."/>
            <person name="Barry K.W."/>
            <person name="Cichocki N."/>
            <person name="Veneault-Fourrey C."/>
            <person name="LaButti K."/>
            <person name="Lindquist E.A."/>
            <person name="Lipzen A."/>
            <person name="Lundell T."/>
            <person name="Morin E."/>
            <person name="Murat C."/>
            <person name="Sun H."/>
            <person name="Tunlid A."/>
            <person name="Henrissat B."/>
            <person name="Grigoriev I.V."/>
            <person name="Hibbett D.S."/>
            <person name="Martin F."/>
            <person name="Nordberg H.P."/>
            <person name="Cantor M.N."/>
            <person name="Hua S.X."/>
        </authorList>
    </citation>
    <scope>NUCLEOTIDE SEQUENCE [LARGE SCALE GENOMIC DNA]</scope>
    <source>
        <strain evidence="1 2">UH-Slu-Lm8-n1</strain>
    </source>
</reference>
<protein>
    <submittedName>
        <fullName evidence="1">Uncharacterized protein</fullName>
    </submittedName>
</protein>
<keyword evidence="2" id="KW-1185">Reference proteome</keyword>
<sequence>MSVRTPASATAHRDRAQEPSCYLDTSLLTGCQSHIKATCLFIFEVKKYTRLLPSQIMP</sequence>
<dbReference type="Proteomes" id="UP000054485">
    <property type="component" value="Unassembled WGS sequence"/>
</dbReference>
<dbReference type="InParanoid" id="A0A0D0BJR7"/>
<evidence type="ECO:0000313" key="2">
    <source>
        <dbReference type="Proteomes" id="UP000054485"/>
    </source>
</evidence>
<reference evidence="2" key="2">
    <citation type="submission" date="2015-01" db="EMBL/GenBank/DDBJ databases">
        <title>Evolutionary Origins and Diversification of the Mycorrhizal Mutualists.</title>
        <authorList>
            <consortium name="DOE Joint Genome Institute"/>
            <consortium name="Mycorrhizal Genomics Consortium"/>
            <person name="Kohler A."/>
            <person name="Kuo A."/>
            <person name="Nagy L.G."/>
            <person name="Floudas D."/>
            <person name="Copeland A."/>
            <person name="Barry K.W."/>
            <person name="Cichocki N."/>
            <person name="Veneault-Fourrey C."/>
            <person name="LaButti K."/>
            <person name="Lindquist E.A."/>
            <person name="Lipzen A."/>
            <person name="Lundell T."/>
            <person name="Morin E."/>
            <person name="Murat C."/>
            <person name="Riley R."/>
            <person name="Ohm R."/>
            <person name="Sun H."/>
            <person name="Tunlid A."/>
            <person name="Henrissat B."/>
            <person name="Grigoriev I.V."/>
            <person name="Hibbett D.S."/>
            <person name="Martin F."/>
        </authorList>
    </citation>
    <scope>NUCLEOTIDE SEQUENCE [LARGE SCALE GENOMIC DNA]</scope>
    <source>
        <strain evidence="2">UH-Slu-Lm8-n1</strain>
    </source>
</reference>
<dbReference type="EMBL" id="KN835162">
    <property type="protein sequence ID" value="KIK46197.1"/>
    <property type="molecule type" value="Genomic_DNA"/>
</dbReference>
<dbReference type="AlphaFoldDB" id="A0A0D0BJR7"/>